<dbReference type="GO" id="GO:0016747">
    <property type="term" value="F:acyltransferase activity, transferring groups other than amino-acyl groups"/>
    <property type="evidence" value="ECO:0007669"/>
    <property type="project" value="InterPro"/>
</dbReference>
<dbReference type="OrthoDB" id="9785602at2"/>
<organism evidence="2">
    <name type="scientific">Longilinea arvoryzae</name>
    <dbReference type="NCBI Taxonomy" id="360412"/>
    <lineage>
        <taxon>Bacteria</taxon>
        <taxon>Bacillati</taxon>
        <taxon>Chloroflexota</taxon>
        <taxon>Anaerolineae</taxon>
        <taxon>Anaerolineales</taxon>
        <taxon>Anaerolineaceae</taxon>
        <taxon>Longilinea</taxon>
    </lineage>
</organism>
<dbReference type="EMBL" id="DF967972">
    <property type="protein sequence ID" value="GAP12984.1"/>
    <property type="molecule type" value="Genomic_DNA"/>
</dbReference>
<dbReference type="PANTHER" id="PTHR43792">
    <property type="entry name" value="GNAT FAMILY, PUTATIVE (AFU_ORTHOLOGUE AFUA_3G00765)-RELATED-RELATED"/>
    <property type="match status" value="1"/>
</dbReference>
<dbReference type="STRING" id="360412.LARV_00725"/>
<dbReference type="InterPro" id="IPR000182">
    <property type="entry name" value="GNAT_dom"/>
</dbReference>
<evidence type="ECO:0000313" key="2">
    <source>
        <dbReference type="EMBL" id="GAP12984.1"/>
    </source>
</evidence>
<dbReference type="Gene3D" id="3.40.630.30">
    <property type="match status" value="1"/>
</dbReference>
<evidence type="ECO:0000313" key="3">
    <source>
        <dbReference type="Proteomes" id="UP000055060"/>
    </source>
</evidence>
<keyword evidence="3" id="KW-1185">Reference proteome</keyword>
<dbReference type="Pfam" id="PF13302">
    <property type="entry name" value="Acetyltransf_3"/>
    <property type="match status" value="1"/>
</dbReference>
<feature type="domain" description="N-acetyltransferase" evidence="1">
    <location>
        <begin position="16"/>
        <end position="175"/>
    </location>
</feature>
<evidence type="ECO:0000259" key="1">
    <source>
        <dbReference type="PROSITE" id="PS51186"/>
    </source>
</evidence>
<reference evidence="2" key="1">
    <citation type="submission" date="2015-07" db="EMBL/GenBank/DDBJ databases">
        <title>Draft Genome Sequences of Anaerolinea thermolimosa IMO-1, Bellilinea caldifistulae GOMI-1, Leptolinea tardivitalis YMTK-2, Levilinea saccharolytica KIBI-1,Longilinea arvoryzae KOME-1, Previously Described as Members of the Anaerolineaceae (Chloroflexi).</title>
        <authorList>
            <person name="Sekiguchi Y."/>
            <person name="Ohashi A."/>
            <person name="Matsuura N."/>
            <person name="Tourlousse M.D."/>
        </authorList>
    </citation>
    <scope>NUCLEOTIDE SEQUENCE [LARGE SCALE GENOMIC DNA]</scope>
    <source>
        <strain evidence="2">KOME-1</strain>
    </source>
</reference>
<name>A0A0S7BFV5_9CHLR</name>
<dbReference type="InterPro" id="IPR016181">
    <property type="entry name" value="Acyl_CoA_acyltransferase"/>
</dbReference>
<gene>
    <name evidence="2" type="ORF">LARV_00725</name>
</gene>
<dbReference type="InterPro" id="IPR051531">
    <property type="entry name" value="N-acetyltransferase"/>
</dbReference>
<dbReference type="SUPFAM" id="SSF55729">
    <property type="entry name" value="Acyl-CoA N-acyltransferases (Nat)"/>
    <property type="match status" value="1"/>
</dbReference>
<protein>
    <submittedName>
        <fullName evidence="2">Acetyltransferase</fullName>
    </submittedName>
</protein>
<dbReference type="RefSeq" id="WP_075072358.1">
    <property type="nucleotide sequence ID" value="NZ_DF967972.1"/>
</dbReference>
<dbReference type="PROSITE" id="PS51186">
    <property type="entry name" value="GNAT"/>
    <property type="match status" value="1"/>
</dbReference>
<dbReference type="AlphaFoldDB" id="A0A0S7BFV5"/>
<proteinExistence type="predicted"/>
<accession>A0A0S7BFV5</accession>
<sequence length="183" mass="20715">MDDSALSFPILHTGRLLLRELRPADIAQFHRIKYDPAIVSHYYARPKTYAESLAKLEALRTDNRTRESLTWCIASIGEPDTLIGTICLWNFRLAEEAAELGYELLPEYQRKGIMSEAARGVIAFGFAELGLRLIDAYPNPQNAASCGLLERLGFERVGVLEEEEAGEVRKYVRYEMVFEKGKA</sequence>
<dbReference type="Proteomes" id="UP000055060">
    <property type="component" value="Unassembled WGS sequence"/>
</dbReference>
<keyword evidence="2" id="KW-0808">Transferase</keyword>